<name>A0A0F9K0F1_9ZZZZ</name>
<dbReference type="AlphaFoldDB" id="A0A0F9K0F1"/>
<gene>
    <name evidence="1" type="ORF">LCGC14_1463410</name>
</gene>
<dbReference type="EMBL" id="LAZR01010213">
    <property type="protein sequence ID" value="KKM68186.1"/>
    <property type="molecule type" value="Genomic_DNA"/>
</dbReference>
<reference evidence="1" key="1">
    <citation type="journal article" date="2015" name="Nature">
        <title>Complex archaea that bridge the gap between prokaryotes and eukaryotes.</title>
        <authorList>
            <person name="Spang A."/>
            <person name="Saw J.H."/>
            <person name="Jorgensen S.L."/>
            <person name="Zaremba-Niedzwiedzka K."/>
            <person name="Martijn J."/>
            <person name="Lind A.E."/>
            <person name="van Eijk R."/>
            <person name="Schleper C."/>
            <person name="Guy L."/>
            <person name="Ettema T.J."/>
        </authorList>
    </citation>
    <scope>NUCLEOTIDE SEQUENCE</scope>
</reference>
<dbReference type="InterPro" id="IPR021695">
    <property type="entry name" value="Phage_KPP10_Orf10"/>
</dbReference>
<dbReference type="Pfam" id="PF11681">
    <property type="entry name" value="Phage_Tube_PhiTE"/>
    <property type="match status" value="1"/>
</dbReference>
<proteinExistence type="predicted"/>
<accession>A0A0F9K0F1</accession>
<comment type="caution">
    <text evidence="1">The sequence shown here is derived from an EMBL/GenBank/DDBJ whole genome shotgun (WGS) entry which is preliminary data.</text>
</comment>
<evidence type="ECO:0008006" key="2">
    <source>
        <dbReference type="Google" id="ProtNLM"/>
    </source>
</evidence>
<protein>
    <recommendedName>
        <fullName evidence="2">DUF3277 family protein</fullName>
    </recommendedName>
</protein>
<evidence type="ECO:0000313" key="1">
    <source>
        <dbReference type="EMBL" id="KKM68186.1"/>
    </source>
</evidence>
<sequence>MGVATHRPSSVTLVFNGIPISGFMDGTYVALTKNTDAFALKMGATGTGARAQTQDESGTCVFTLLQTSEVNAALTAMHKLDKNAGDGVGPLACKDLSGADTASAETAWIRKVADVEYSNEIMGREWTIETDNLDLSPGGNPI</sequence>
<dbReference type="NCBIfam" id="NF047581">
    <property type="entry name" value="gp105_phage_fam"/>
    <property type="match status" value="1"/>
</dbReference>
<organism evidence="1">
    <name type="scientific">marine sediment metagenome</name>
    <dbReference type="NCBI Taxonomy" id="412755"/>
    <lineage>
        <taxon>unclassified sequences</taxon>
        <taxon>metagenomes</taxon>
        <taxon>ecological metagenomes</taxon>
    </lineage>
</organism>